<gene>
    <name evidence="1" type="ORF">PoB_006818400</name>
</gene>
<keyword evidence="2" id="KW-1185">Reference proteome</keyword>
<reference evidence="1 2" key="1">
    <citation type="journal article" date="2021" name="Elife">
        <title>Chloroplast acquisition without the gene transfer in kleptoplastic sea slugs, Plakobranchus ocellatus.</title>
        <authorList>
            <person name="Maeda T."/>
            <person name="Takahashi S."/>
            <person name="Yoshida T."/>
            <person name="Shimamura S."/>
            <person name="Takaki Y."/>
            <person name="Nagai Y."/>
            <person name="Toyoda A."/>
            <person name="Suzuki Y."/>
            <person name="Arimoto A."/>
            <person name="Ishii H."/>
            <person name="Satoh N."/>
            <person name="Nishiyama T."/>
            <person name="Hasebe M."/>
            <person name="Maruyama T."/>
            <person name="Minagawa J."/>
            <person name="Obokata J."/>
            <person name="Shigenobu S."/>
        </authorList>
    </citation>
    <scope>NUCLEOTIDE SEQUENCE [LARGE SCALE GENOMIC DNA]</scope>
</reference>
<protein>
    <submittedName>
        <fullName evidence="1">Uncharacterized protein</fullName>
    </submittedName>
</protein>
<evidence type="ECO:0000313" key="1">
    <source>
        <dbReference type="EMBL" id="GFO41679.1"/>
    </source>
</evidence>
<accession>A0AAV4DBU0</accession>
<sequence>MRAHASGQTAGSVSNQCSCVRADQRREINLLAGTEEGASRRLAQPLTTHVELNATLDLIRPGTIRTKRGTSVTVESLGDRTGGGRARASFGLGYQRSGLYRMARGRRPGVGVGRCYQYFILSIPRERFGEKAMMFVDDGREGSRKVAMVGSLEKKDCCSMVVVMFLL</sequence>
<name>A0AAV4DBU0_9GAST</name>
<organism evidence="1 2">
    <name type="scientific">Plakobranchus ocellatus</name>
    <dbReference type="NCBI Taxonomy" id="259542"/>
    <lineage>
        <taxon>Eukaryota</taxon>
        <taxon>Metazoa</taxon>
        <taxon>Spiralia</taxon>
        <taxon>Lophotrochozoa</taxon>
        <taxon>Mollusca</taxon>
        <taxon>Gastropoda</taxon>
        <taxon>Heterobranchia</taxon>
        <taxon>Euthyneura</taxon>
        <taxon>Panpulmonata</taxon>
        <taxon>Sacoglossa</taxon>
        <taxon>Placobranchoidea</taxon>
        <taxon>Plakobranchidae</taxon>
        <taxon>Plakobranchus</taxon>
    </lineage>
</organism>
<comment type="caution">
    <text evidence="1">The sequence shown here is derived from an EMBL/GenBank/DDBJ whole genome shotgun (WGS) entry which is preliminary data.</text>
</comment>
<dbReference type="AlphaFoldDB" id="A0AAV4DBU0"/>
<evidence type="ECO:0000313" key="2">
    <source>
        <dbReference type="Proteomes" id="UP000735302"/>
    </source>
</evidence>
<proteinExistence type="predicted"/>
<dbReference type="EMBL" id="BLXT01007705">
    <property type="protein sequence ID" value="GFO41679.1"/>
    <property type="molecule type" value="Genomic_DNA"/>
</dbReference>
<dbReference type="Proteomes" id="UP000735302">
    <property type="component" value="Unassembled WGS sequence"/>
</dbReference>